<dbReference type="STRING" id="1664694.A0A0N1HEM2"/>
<dbReference type="RefSeq" id="XP_018003883.1">
    <property type="nucleotide sequence ID" value="XM_018146628.1"/>
</dbReference>
<dbReference type="GeneID" id="28738508"/>
<protein>
    <submittedName>
        <fullName evidence="1">Uncharacterized protein</fullName>
    </submittedName>
</protein>
<evidence type="ECO:0000313" key="1">
    <source>
        <dbReference type="EMBL" id="KPI43920.1"/>
    </source>
</evidence>
<dbReference type="AlphaFoldDB" id="A0A0N1HEM2"/>
<reference evidence="1 2" key="1">
    <citation type="submission" date="2015-06" db="EMBL/GenBank/DDBJ databases">
        <title>Draft genome of the ant-associated black yeast Phialophora attae CBS 131958.</title>
        <authorList>
            <person name="Moreno L.F."/>
            <person name="Stielow B.J."/>
            <person name="de Hoog S."/>
            <person name="Vicente V.A."/>
            <person name="Weiss V.A."/>
            <person name="de Vries M."/>
            <person name="Cruz L.M."/>
            <person name="Souza E.M."/>
        </authorList>
    </citation>
    <scope>NUCLEOTIDE SEQUENCE [LARGE SCALE GENOMIC DNA]</scope>
    <source>
        <strain evidence="1 2">CBS 131958</strain>
    </source>
</reference>
<comment type="caution">
    <text evidence="1">The sequence shown here is derived from an EMBL/GenBank/DDBJ whole genome shotgun (WGS) entry which is preliminary data.</text>
</comment>
<accession>A0A0N1HEM2</accession>
<organism evidence="1 2">
    <name type="scientific">Cyphellophora attinorum</name>
    <dbReference type="NCBI Taxonomy" id="1664694"/>
    <lineage>
        <taxon>Eukaryota</taxon>
        <taxon>Fungi</taxon>
        <taxon>Dikarya</taxon>
        <taxon>Ascomycota</taxon>
        <taxon>Pezizomycotina</taxon>
        <taxon>Eurotiomycetes</taxon>
        <taxon>Chaetothyriomycetidae</taxon>
        <taxon>Chaetothyriales</taxon>
        <taxon>Cyphellophoraceae</taxon>
        <taxon>Cyphellophora</taxon>
    </lineage>
</organism>
<evidence type="ECO:0000313" key="2">
    <source>
        <dbReference type="Proteomes" id="UP000038010"/>
    </source>
</evidence>
<sequence>MALQIHDAELSMLLHRRPLLRHSTSEKSQQQSLLSFEANTASKWVSAHRQHVEHDTLAPDSNNHFYQDNTIRNNLFRAYATLEGLGAMMMDDRLHNRLDQAAFSAHQQCLLDWYKLHASSILDQHSDYLCLRGLWHGTYLYLLADVDQLEVAIGRDGPEAARDATAAVTKWAATTAALRSMLHVLSAQRYFQSVPFKNIPAIHGPRILFTAAVAWYCFTKYSHVRDMSVDMSEASLPELKAFGSNIDHFRHVLGTSMSPHATPATQTMTLCDFGTLLRRMPEWGLAGKFAAIVARLVDGDASDCRPSTPELHD</sequence>
<dbReference type="Proteomes" id="UP000038010">
    <property type="component" value="Unassembled WGS sequence"/>
</dbReference>
<dbReference type="VEuPathDB" id="FungiDB:AB675_6344"/>
<dbReference type="OrthoDB" id="10018191at2759"/>
<proteinExistence type="predicted"/>
<gene>
    <name evidence="1" type="ORF">AB675_6344</name>
</gene>
<dbReference type="EMBL" id="LFJN01000004">
    <property type="protein sequence ID" value="KPI43920.1"/>
    <property type="molecule type" value="Genomic_DNA"/>
</dbReference>
<keyword evidence="2" id="KW-1185">Reference proteome</keyword>
<name>A0A0N1HEM2_9EURO</name>